<feature type="binding site" evidence="11">
    <location>
        <position position="40"/>
    </location>
    <ligand>
        <name>NADP(+)</name>
        <dbReference type="ChEBI" id="CHEBI:58349"/>
    </ligand>
</feature>
<dbReference type="PROSITE" id="PS00788">
    <property type="entry name" value="CHORISMATE_SYNTHASE_2"/>
    <property type="match status" value="1"/>
</dbReference>
<dbReference type="PANTHER" id="PTHR21085">
    <property type="entry name" value="CHORISMATE SYNTHASE"/>
    <property type="match status" value="1"/>
</dbReference>
<dbReference type="Gene3D" id="3.60.150.10">
    <property type="entry name" value="Chorismate synthase AroC"/>
    <property type="match status" value="1"/>
</dbReference>
<evidence type="ECO:0000256" key="1">
    <source>
        <dbReference type="ARBA" id="ARBA00005044"/>
    </source>
</evidence>
<evidence type="ECO:0000256" key="6">
    <source>
        <dbReference type="ARBA" id="ARBA00022643"/>
    </source>
</evidence>
<dbReference type="EMBL" id="CP099489">
    <property type="protein sequence ID" value="USQ78353.1"/>
    <property type="molecule type" value="Genomic_DNA"/>
</dbReference>
<keyword evidence="7 11" id="KW-0274">FAD</keyword>
<evidence type="ECO:0000256" key="13">
    <source>
        <dbReference type="SAM" id="MobiDB-lite"/>
    </source>
</evidence>
<keyword evidence="6 11" id="KW-0288">FMN</keyword>
<protein>
    <recommendedName>
        <fullName evidence="3 11">Chorismate synthase</fullName>
        <shortName evidence="11">CS</shortName>
        <ecNumber evidence="3 11">4.2.3.5</ecNumber>
    </recommendedName>
    <alternativeName>
        <fullName evidence="11">5-enolpyruvylshikimate-3-phosphate phospholyase</fullName>
    </alternativeName>
</protein>
<dbReference type="InterPro" id="IPR035904">
    <property type="entry name" value="Chorismate_synth_AroC_sf"/>
</dbReference>
<evidence type="ECO:0000256" key="7">
    <source>
        <dbReference type="ARBA" id="ARBA00022827"/>
    </source>
</evidence>
<keyword evidence="8 11" id="KW-0521">NADP</keyword>
<evidence type="ECO:0000256" key="11">
    <source>
        <dbReference type="HAMAP-Rule" id="MF_00300"/>
    </source>
</evidence>
<dbReference type="EC" id="4.2.3.5" evidence="3 11"/>
<evidence type="ECO:0000256" key="4">
    <source>
        <dbReference type="ARBA" id="ARBA00022605"/>
    </source>
</evidence>
<evidence type="ECO:0000256" key="9">
    <source>
        <dbReference type="ARBA" id="ARBA00023141"/>
    </source>
</evidence>
<dbReference type="HAMAP" id="MF_00300">
    <property type="entry name" value="Chorismate_synth"/>
    <property type="match status" value="1"/>
</dbReference>
<feature type="binding site" evidence="11">
    <location>
        <position position="359"/>
    </location>
    <ligand>
        <name>FMN</name>
        <dbReference type="ChEBI" id="CHEBI:58210"/>
    </ligand>
</feature>
<gene>
    <name evidence="11 14" type="primary">aroC</name>
    <name evidence="14" type="ORF">NF556_11915</name>
</gene>
<feature type="binding site" evidence="11">
    <location>
        <position position="46"/>
    </location>
    <ligand>
        <name>NADP(+)</name>
        <dbReference type="ChEBI" id="CHEBI:58349"/>
    </ligand>
</feature>
<evidence type="ECO:0000256" key="12">
    <source>
        <dbReference type="RuleBase" id="RU000605"/>
    </source>
</evidence>
<comment type="catalytic activity">
    <reaction evidence="11 12">
        <text>5-O-(1-carboxyvinyl)-3-phosphoshikimate = chorismate + phosphate</text>
        <dbReference type="Rhea" id="RHEA:21020"/>
        <dbReference type="ChEBI" id="CHEBI:29748"/>
        <dbReference type="ChEBI" id="CHEBI:43474"/>
        <dbReference type="ChEBI" id="CHEBI:57701"/>
        <dbReference type="EC" id="4.2.3.5"/>
    </reaction>
</comment>
<keyword evidence="15" id="KW-1185">Reference proteome</keyword>
<dbReference type="PROSITE" id="PS00787">
    <property type="entry name" value="CHORISMATE_SYNTHASE_1"/>
    <property type="match status" value="1"/>
</dbReference>
<sequence>MLRWLTAGESHGPALTALLEGLPAGVRVERSAVEGALARRRLGYGRGARMSFEADQLSFQGGMRHGLTLGSPIALQIANSEWGKWTAVMNPEPVDRSDLERASDVGAPQEIARNKALTRPRPGHADLVGMQKYGFDEARPVLERASARETAARVALGAVAAAFLEQAAGIRLVSHTVAIGSVPQVAGDIDAPASASLPRPDDVVAIDADPVRTLDGDLSAAMVAEIDAAKKDGDTLGGVVEVLAWGVPPGLGSYTHWDRRLDSRLAGALMGIQAIKGVELGEGFRTAARRGSQAHDEIVRDDSGAIQRQTLRSGGTEGGMSTGEVLRVRAAMKPISTVPRALQTIDVATGESATAIHQRSDVCAVPAAGVVAEAMVALVLADAVLEKFGGDSVAEVRRNVESYLAAIPRLMGGQASVVDDLQAQESHAQEGDAQESHAQESDS</sequence>
<feature type="region of interest" description="Disordered" evidence="13">
    <location>
        <begin position="419"/>
        <end position="443"/>
    </location>
</feature>
<evidence type="ECO:0000313" key="15">
    <source>
        <dbReference type="Proteomes" id="UP001056455"/>
    </source>
</evidence>
<keyword evidence="10 11" id="KW-0456">Lyase</keyword>
<feature type="binding site" evidence="11">
    <location>
        <position position="318"/>
    </location>
    <ligand>
        <name>FMN</name>
        <dbReference type="ChEBI" id="CHEBI:58210"/>
    </ligand>
</feature>
<dbReference type="InterPro" id="IPR020541">
    <property type="entry name" value="Chorismate_synthase_CS"/>
</dbReference>
<dbReference type="InterPro" id="IPR000453">
    <property type="entry name" value="Chorismate_synth"/>
</dbReference>
<feature type="compositionally biased region" description="Basic and acidic residues" evidence="13">
    <location>
        <begin position="427"/>
        <end position="443"/>
    </location>
</feature>
<dbReference type="NCBIfam" id="NF003793">
    <property type="entry name" value="PRK05382.1"/>
    <property type="match status" value="1"/>
</dbReference>
<feature type="binding site" evidence="11">
    <location>
        <begin position="144"/>
        <end position="146"/>
    </location>
    <ligand>
        <name>FMN</name>
        <dbReference type="ChEBI" id="CHEBI:58210"/>
    </ligand>
</feature>
<dbReference type="NCBIfam" id="TIGR00033">
    <property type="entry name" value="aroC"/>
    <property type="match status" value="1"/>
</dbReference>
<dbReference type="SUPFAM" id="SSF103263">
    <property type="entry name" value="Chorismate synthase, AroC"/>
    <property type="match status" value="1"/>
</dbReference>
<dbReference type="Pfam" id="PF01264">
    <property type="entry name" value="Chorismate_synt"/>
    <property type="match status" value="1"/>
</dbReference>
<feature type="binding site" evidence="11">
    <location>
        <begin position="273"/>
        <end position="274"/>
    </location>
    <ligand>
        <name>FMN</name>
        <dbReference type="ChEBI" id="CHEBI:58210"/>
    </ligand>
</feature>
<comment type="cofactor">
    <cofactor evidence="11 12">
        <name>FMNH2</name>
        <dbReference type="ChEBI" id="CHEBI:57618"/>
    </cofactor>
    <text evidence="11 12">Reduced FMN (FMNH(2)).</text>
</comment>
<reference evidence="14" key="1">
    <citation type="submission" date="2022-06" db="EMBL/GenBank/DDBJ databases">
        <title>Ornithinimicrobium HY1793.</title>
        <authorList>
            <person name="Huang Y."/>
        </authorList>
    </citation>
    <scope>NUCLEOTIDE SEQUENCE</scope>
    <source>
        <strain evidence="14">HY1793</strain>
    </source>
</reference>
<evidence type="ECO:0000313" key="14">
    <source>
        <dbReference type="EMBL" id="USQ78353.1"/>
    </source>
</evidence>
<dbReference type="Proteomes" id="UP001056455">
    <property type="component" value="Chromosome"/>
</dbReference>
<keyword evidence="5 11" id="KW-0285">Flavoprotein</keyword>
<dbReference type="PROSITE" id="PS00789">
    <property type="entry name" value="CHORISMATE_SYNTHASE_3"/>
    <property type="match status" value="1"/>
</dbReference>
<comment type="function">
    <text evidence="11">Catalyzes the anti-1,4-elimination of the C-3 phosphate and the C-6 proR hydrogen from 5-enolpyruvylshikimate-3-phosphate (EPSP) to yield chorismate, which is the branch point compound that serves as the starting substrate for the three terminal pathways of aromatic amino acid biosynthesis. This reaction introduces a second double bond into the aromatic ring system.</text>
</comment>
<dbReference type="PANTHER" id="PTHR21085:SF0">
    <property type="entry name" value="CHORISMATE SYNTHASE"/>
    <property type="match status" value="1"/>
</dbReference>
<comment type="pathway">
    <text evidence="1 11 12">Metabolic intermediate biosynthesis; chorismate biosynthesis; chorismate from D-erythrose 4-phosphate and phosphoenolpyruvate: step 7/7.</text>
</comment>
<keyword evidence="4 11" id="KW-0028">Amino-acid biosynthesis</keyword>
<evidence type="ECO:0000256" key="8">
    <source>
        <dbReference type="ARBA" id="ARBA00022857"/>
    </source>
</evidence>
<dbReference type="CDD" id="cd07304">
    <property type="entry name" value="Chorismate_synthase"/>
    <property type="match status" value="1"/>
</dbReference>
<evidence type="ECO:0000256" key="10">
    <source>
        <dbReference type="ARBA" id="ARBA00023239"/>
    </source>
</evidence>
<comment type="similarity">
    <text evidence="2 11 12">Belongs to the chorismate synthase family.</text>
</comment>
<feature type="binding site" evidence="11">
    <location>
        <begin position="333"/>
        <end position="337"/>
    </location>
    <ligand>
        <name>FMN</name>
        <dbReference type="ChEBI" id="CHEBI:58210"/>
    </ligand>
</feature>
<dbReference type="GO" id="GO:0004107">
    <property type="term" value="F:chorismate synthase activity"/>
    <property type="evidence" value="ECO:0007669"/>
    <property type="project" value="UniProtKB-EC"/>
</dbReference>
<accession>A0ABY4YNR1</accession>
<keyword evidence="9 11" id="KW-0057">Aromatic amino acid biosynthesis</keyword>
<evidence type="ECO:0000256" key="2">
    <source>
        <dbReference type="ARBA" id="ARBA00008014"/>
    </source>
</evidence>
<name>A0ABY4YNR1_9MICO</name>
<evidence type="ECO:0000256" key="5">
    <source>
        <dbReference type="ARBA" id="ARBA00022630"/>
    </source>
</evidence>
<organism evidence="14 15">
    <name type="scientific">Ornithinimicrobium faecis</name>
    <dbReference type="NCBI Taxonomy" id="2934158"/>
    <lineage>
        <taxon>Bacteria</taxon>
        <taxon>Bacillati</taxon>
        <taxon>Actinomycetota</taxon>
        <taxon>Actinomycetes</taxon>
        <taxon>Micrococcales</taxon>
        <taxon>Ornithinimicrobiaceae</taxon>
        <taxon>Ornithinimicrobium</taxon>
    </lineage>
</organism>
<evidence type="ECO:0000256" key="3">
    <source>
        <dbReference type="ARBA" id="ARBA00013036"/>
    </source>
</evidence>
<dbReference type="RefSeq" id="WP_252591151.1">
    <property type="nucleotide sequence ID" value="NZ_CP099489.1"/>
</dbReference>
<comment type="subunit">
    <text evidence="11">Homotetramer.</text>
</comment>
<proteinExistence type="inferred from homology"/>